<gene>
    <name evidence="1" type="ORF">QPX23_06260</name>
</gene>
<organism evidence="1 2">
    <name type="scientific">Corynebacterium pseudodiphtheriticum</name>
    <dbReference type="NCBI Taxonomy" id="37637"/>
    <lineage>
        <taxon>Bacteria</taxon>
        <taxon>Bacillati</taxon>
        <taxon>Actinomycetota</taxon>
        <taxon>Actinomycetes</taxon>
        <taxon>Mycobacteriales</taxon>
        <taxon>Corynebacteriaceae</taxon>
        <taxon>Corynebacterium</taxon>
    </lineage>
</organism>
<protein>
    <recommendedName>
        <fullName evidence="3">CdiI immunity protein domain-containing protein</fullName>
    </recommendedName>
</protein>
<evidence type="ECO:0000313" key="2">
    <source>
        <dbReference type="Proteomes" id="UP001239759"/>
    </source>
</evidence>
<accession>A0ABT7FX22</accession>
<evidence type="ECO:0008006" key="3">
    <source>
        <dbReference type="Google" id="ProtNLM"/>
    </source>
</evidence>
<reference evidence="1 2" key="1">
    <citation type="submission" date="2023-05" db="EMBL/GenBank/DDBJ databases">
        <title>Metabolic capabilities are highly conserved among human nasal-associated Corynebacterium species in pangenomic analyses.</title>
        <authorList>
            <person name="Tran T.H."/>
            <person name="Roberts A.Q."/>
            <person name="Escapa I.F."/>
            <person name="Gao W."/>
            <person name="Conlan S."/>
            <person name="Kong H."/>
            <person name="Segre J.A."/>
            <person name="Kelly M.S."/>
            <person name="Lemon K.P."/>
        </authorList>
    </citation>
    <scope>NUCLEOTIDE SEQUENCE [LARGE SCALE GENOMIC DNA]</scope>
    <source>
        <strain evidence="1 2">KPL3772</strain>
    </source>
</reference>
<dbReference type="EMBL" id="JASNUQ010000008">
    <property type="protein sequence ID" value="MDK4290328.1"/>
    <property type="molecule type" value="Genomic_DNA"/>
</dbReference>
<dbReference type="RefSeq" id="WP_034654985.1">
    <property type="nucleotide sequence ID" value="NZ_CP100362.1"/>
</dbReference>
<dbReference type="Proteomes" id="UP001239759">
    <property type="component" value="Unassembled WGS sequence"/>
</dbReference>
<name>A0ABT7FX22_9CORY</name>
<sequence>MMGLKIYGIDVEETQYDDALFIQFREEFLTDHLQQFSQPDIIELAPEDGEYELAFERAVRSLIDEDIFVSEQWLKAIELAVHIPDYWESDFIEYDKRVRAHHAKASA</sequence>
<keyword evidence="2" id="KW-1185">Reference proteome</keyword>
<comment type="caution">
    <text evidence="1">The sequence shown here is derived from an EMBL/GenBank/DDBJ whole genome shotgun (WGS) entry which is preliminary data.</text>
</comment>
<evidence type="ECO:0000313" key="1">
    <source>
        <dbReference type="EMBL" id="MDK4290328.1"/>
    </source>
</evidence>
<proteinExistence type="predicted"/>